<keyword evidence="2" id="KW-1185">Reference proteome</keyword>
<proteinExistence type="predicted"/>
<organism evidence="1 2">
    <name type="scientific">Thioploca ingrica</name>
    <dbReference type="NCBI Taxonomy" id="40754"/>
    <lineage>
        <taxon>Bacteria</taxon>
        <taxon>Pseudomonadati</taxon>
        <taxon>Pseudomonadota</taxon>
        <taxon>Gammaproteobacteria</taxon>
        <taxon>Thiotrichales</taxon>
        <taxon>Thiotrichaceae</taxon>
        <taxon>Thioploca</taxon>
    </lineage>
</organism>
<evidence type="ECO:0000313" key="1">
    <source>
        <dbReference type="EMBL" id="BAP57218.1"/>
    </source>
</evidence>
<protein>
    <recommendedName>
        <fullName evidence="3">DUF4258 domain-containing protein</fullName>
    </recommendedName>
</protein>
<dbReference type="AlphaFoldDB" id="A0A090AG91"/>
<dbReference type="HOGENOM" id="CLU_161787_0_0_6"/>
<evidence type="ECO:0000313" key="2">
    <source>
        <dbReference type="Proteomes" id="UP000031623"/>
    </source>
</evidence>
<dbReference type="EMBL" id="AP014633">
    <property type="protein sequence ID" value="BAP57218.1"/>
    <property type="molecule type" value="Genomic_DNA"/>
</dbReference>
<dbReference type="Pfam" id="PF14076">
    <property type="entry name" value="DUF4258"/>
    <property type="match status" value="1"/>
</dbReference>
<dbReference type="OrthoDB" id="9791640at2"/>
<dbReference type="KEGG" id="tig:THII_2921"/>
<dbReference type="InterPro" id="IPR025354">
    <property type="entry name" value="DUF4258"/>
</dbReference>
<evidence type="ECO:0008006" key="3">
    <source>
        <dbReference type="Google" id="ProtNLM"/>
    </source>
</evidence>
<sequence length="94" mass="10782">MECDTLEFSRHALMKMFTRGITVDDIRSIVNLGEIINDYPDDKPLPSALLLGFIDNKPLHVVLARDIQKKHCIIVTAYVPDIALWQADFKTRKQ</sequence>
<gene>
    <name evidence="1" type="ORF">THII_2921</name>
</gene>
<reference evidence="1 2" key="1">
    <citation type="journal article" date="2014" name="ISME J.">
        <title>Ecophysiology of Thioploca ingrica as revealed by the complete genome sequence supplemented with proteomic evidence.</title>
        <authorList>
            <person name="Kojima H."/>
            <person name="Ogura Y."/>
            <person name="Yamamoto N."/>
            <person name="Togashi T."/>
            <person name="Mori H."/>
            <person name="Watanabe T."/>
            <person name="Nemoto F."/>
            <person name="Kurokawa K."/>
            <person name="Hayashi T."/>
            <person name="Fukui M."/>
        </authorList>
    </citation>
    <scope>NUCLEOTIDE SEQUENCE [LARGE SCALE GENOMIC DNA]</scope>
</reference>
<name>A0A090AG91_9GAMM</name>
<dbReference type="Proteomes" id="UP000031623">
    <property type="component" value="Chromosome"/>
</dbReference>
<accession>A0A090AG91</accession>
<dbReference type="STRING" id="40754.THII_2921"/>